<dbReference type="AlphaFoldDB" id="A0A448Z963"/>
<name>A0A448Z963_9STRA</name>
<dbReference type="PANTHER" id="PTHR45295">
    <property type="entry name" value="CHAPERONE PROTEIN DNAJ C76, CHLOROPLASTIC"/>
    <property type="match status" value="1"/>
</dbReference>
<dbReference type="Pfam" id="PF13370">
    <property type="entry name" value="Fer4_13"/>
    <property type="match status" value="1"/>
</dbReference>
<gene>
    <name evidence="2" type="ORF">PSNMU_V1.4_AUG-EV-PASAV3_0054160</name>
</gene>
<protein>
    <submittedName>
        <fullName evidence="2">Uncharacterized protein</fullName>
    </submittedName>
</protein>
<feature type="region of interest" description="Disordered" evidence="1">
    <location>
        <begin position="373"/>
        <end position="397"/>
    </location>
</feature>
<proteinExistence type="predicted"/>
<keyword evidence="3" id="KW-1185">Reference proteome</keyword>
<dbReference type="PANTHER" id="PTHR45295:SF1">
    <property type="entry name" value="CHAPERONE PROTEIN DNAJ C76, CHLOROPLASTIC"/>
    <property type="match status" value="1"/>
</dbReference>
<evidence type="ECO:0000313" key="2">
    <source>
        <dbReference type="EMBL" id="VEU38593.1"/>
    </source>
</evidence>
<evidence type="ECO:0000256" key="1">
    <source>
        <dbReference type="SAM" id="MobiDB-lite"/>
    </source>
</evidence>
<dbReference type="EMBL" id="CAACVS010000176">
    <property type="protein sequence ID" value="VEU38593.1"/>
    <property type="molecule type" value="Genomic_DNA"/>
</dbReference>
<organism evidence="2 3">
    <name type="scientific">Pseudo-nitzschia multistriata</name>
    <dbReference type="NCBI Taxonomy" id="183589"/>
    <lineage>
        <taxon>Eukaryota</taxon>
        <taxon>Sar</taxon>
        <taxon>Stramenopiles</taxon>
        <taxon>Ochrophyta</taxon>
        <taxon>Bacillariophyta</taxon>
        <taxon>Bacillariophyceae</taxon>
        <taxon>Bacillariophycidae</taxon>
        <taxon>Bacillariales</taxon>
        <taxon>Bacillariaceae</taxon>
        <taxon>Pseudo-nitzschia</taxon>
    </lineage>
</organism>
<feature type="compositionally biased region" description="Polar residues" evidence="1">
    <location>
        <begin position="65"/>
        <end position="78"/>
    </location>
</feature>
<feature type="compositionally biased region" description="Basic and acidic residues" evidence="1">
    <location>
        <begin position="386"/>
        <end position="397"/>
    </location>
</feature>
<dbReference type="SUPFAM" id="SSF54862">
    <property type="entry name" value="4Fe-4S ferredoxins"/>
    <property type="match status" value="1"/>
</dbReference>
<reference evidence="2 3" key="1">
    <citation type="submission" date="2019-01" db="EMBL/GenBank/DDBJ databases">
        <authorList>
            <person name="Ferrante I. M."/>
        </authorList>
    </citation>
    <scope>NUCLEOTIDE SEQUENCE [LARGE SCALE GENOMIC DNA]</scope>
    <source>
        <strain evidence="2 3">B856</strain>
    </source>
</reference>
<dbReference type="OrthoDB" id="376357at2759"/>
<feature type="region of interest" description="Disordered" evidence="1">
    <location>
        <begin position="50"/>
        <end position="88"/>
    </location>
</feature>
<accession>A0A448Z963</accession>
<sequence length="397" mass="44086">MSRQIKVKWMALLGASLLLVSMKMMSPVFSFVLASSSSRLRLGSTKDDASLSMSEDWSEGASDPNKWTSSSRSNSKNNDGIGDDGDWATPIDGTAWSTFESIDDEEGDCSALSDSRNDDGNDFLVDDSEAWLDTLQAISAEEIEFNQRDNERAEKALQMKEWGFDDTTIANTFGVAVDDSREKVDEPSGLAEYRKGIYDELGAEYDEENDSIESHTRVEIDPDTGEPIRQQMVYVDEHACIGCTNCATIAQSTFFMESGFGRARVYQQWGDTDETVATAIETCPVDCIHYVPYEELVTLEKDRRGQKINNQARLVNQGESAHMASTGSSSQFTAPQTISGNASARCSNCPTRGCKTCPMFGVGKNPEYERREALRKANQQRRRLERQRADESKSADL</sequence>
<dbReference type="Gene3D" id="3.30.70.20">
    <property type="match status" value="1"/>
</dbReference>
<dbReference type="Proteomes" id="UP000291116">
    <property type="component" value="Unassembled WGS sequence"/>
</dbReference>
<evidence type="ECO:0000313" key="3">
    <source>
        <dbReference type="Proteomes" id="UP000291116"/>
    </source>
</evidence>